<evidence type="ECO:0000313" key="1">
    <source>
        <dbReference type="EMBL" id="GAA1754473.1"/>
    </source>
</evidence>
<sequence>MPDRSIVTAESFQESVGALRSGALRAVRYFCAVEHLGWDEGPQHVADMGVELDFGNRTVVVSWGDAFGHFGLELQLTRGSELFKNNPTIFDVTHHDFWQPFVGGRLEATDIWRTGVVGATEPAPVAVNLRCRGQDLWVVAAEDRLYDGLWLGADSLMVTRDPSWVETHLGSAE</sequence>
<comment type="caution">
    <text evidence="1">The sequence shown here is derived from an EMBL/GenBank/DDBJ whole genome shotgun (WGS) entry which is preliminary data.</text>
</comment>
<dbReference type="RefSeq" id="WP_344204447.1">
    <property type="nucleotide sequence ID" value="NZ_BAAAME010000020.1"/>
</dbReference>
<organism evidence="1 2">
    <name type="scientific">Aeromicrobium alkaliterrae</name>
    <dbReference type="NCBI Taxonomy" id="302168"/>
    <lineage>
        <taxon>Bacteria</taxon>
        <taxon>Bacillati</taxon>
        <taxon>Actinomycetota</taxon>
        <taxon>Actinomycetes</taxon>
        <taxon>Propionibacteriales</taxon>
        <taxon>Nocardioidaceae</taxon>
        <taxon>Aeromicrobium</taxon>
    </lineage>
</organism>
<gene>
    <name evidence="1" type="ORF">GCM10009710_37180</name>
</gene>
<reference evidence="1 2" key="1">
    <citation type="journal article" date="2019" name="Int. J. Syst. Evol. Microbiol.">
        <title>The Global Catalogue of Microorganisms (GCM) 10K type strain sequencing project: providing services to taxonomists for standard genome sequencing and annotation.</title>
        <authorList>
            <consortium name="The Broad Institute Genomics Platform"/>
            <consortium name="The Broad Institute Genome Sequencing Center for Infectious Disease"/>
            <person name="Wu L."/>
            <person name="Ma J."/>
        </authorList>
    </citation>
    <scope>NUCLEOTIDE SEQUENCE [LARGE SCALE GENOMIC DNA]</scope>
    <source>
        <strain evidence="1 2">JCM 13518</strain>
    </source>
</reference>
<proteinExistence type="predicted"/>
<accession>A0ABN2KF54</accession>
<keyword evidence="2" id="KW-1185">Reference proteome</keyword>
<name>A0ABN2KF54_9ACTN</name>
<dbReference type="Proteomes" id="UP001501057">
    <property type="component" value="Unassembled WGS sequence"/>
</dbReference>
<dbReference type="EMBL" id="BAAAME010000020">
    <property type="protein sequence ID" value="GAA1754473.1"/>
    <property type="molecule type" value="Genomic_DNA"/>
</dbReference>
<evidence type="ECO:0000313" key="2">
    <source>
        <dbReference type="Proteomes" id="UP001501057"/>
    </source>
</evidence>
<protein>
    <submittedName>
        <fullName evidence="1">Uncharacterized protein</fullName>
    </submittedName>
</protein>